<evidence type="ECO:0000313" key="2">
    <source>
        <dbReference type="Proteomes" id="UP000175691"/>
    </source>
</evidence>
<dbReference type="STRING" id="1656094.BFC18_17210"/>
<evidence type="ECO:0000313" key="1">
    <source>
        <dbReference type="EMBL" id="OFC69598.1"/>
    </source>
</evidence>
<proteinExistence type="predicted"/>
<dbReference type="RefSeq" id="WP_070126616.1">
    <property type="nucleotide sequence ID" value="NZ_MDHN01000038.1"/>
</dbReference>
<dbReference type="OrthoDB" id="7058586at2"/>
<name>A0A1E7Z7U0_9ALTE</name>
<organism evidence="1 2">
    <name type="scientific">Alteromonas confluentis</name>
    <dbReference type="NCBI Taxonomy" id="1656094"/>
    <lineage>
        <taxon>Bacteria</taxon>
        <taxon>Pseudomonadati</taxon>
        <taxon>Pseudomonadota</taxon>
        <taxon>Gammaproteobacteria</taxon>
        <taxon>Alteromonadales</taxon>
        <taxon>Alteromonadaceae</taxon>
        <taxon>Alteromonas/Salinimonas group</taxon>
        <taxon>Alteromonas</taxon>
    </lineage>
</organism>
<dbReference type="Proteomes" id="UP000175691">
    <property type="component" value="Unassembled WGS sequence"/>
</dbReference>
<keyword evidence="2" id="KW-1185">Reference proteome</keyword>
<reference evidence="1 2" key="1">
    <citation type="submission" date="2016-08" db="EMBL/GenBank/DDBJ databases">
        <authorList>
            <person name="Seilhamer J.J."/>
        </authorList>
    </citation>
    <scope>NUCLEOTIDE SEQUENCE [LARGE SCALE GENOMIC DNA]</scope>
    <source>
        <strain evidence="1 2">KCTC 42603</strain>
    </source>
</reference>
<evidence type="ECO:0008006" key="3">
    <source>
        <dbReference type="Google" id="ProtNLM"/>
    </source>
</evidence>
<dbReference type="InterPro" id="IPR021295">
    <property type="entry name" value="DUF2867"/>
</dbReference>
<protein>
    <recommendedName>
        <fullName evidence="3">DUF2867 domain-containing protein</fullName>
    </recommendedName>
</protein>
<gene>
    <name evidence="1" type="ORF">BFC18_17210</name>
</gene>
<comment type="caution">
    <text evidence="1">The sequence shown here is derived from an EMBL/GenBank/DDBJ whole genome shotgun (WGS) entry which is preliminary data.</text>
</comment>
<dbReference type="EMBL" id="MDHN01000038">
    <property type="protein sequence ID" value="OFC69598.1"/>
    <property type="molecule type" value="Genomic_DNA"/>
</dbReference>
<dbReference type="AlphaFoldDB" id="A0A1E7Z7U0"/>
<sequence>MECIPDESKISSYATNAYFSDCFTSVTRYENQSALDIFLSIARKSPNWINFLMSLRNNIVSKFGLKNLGSLSDIEQYKSAIDYKVGDRVGIFTLHFNSHNEVILEDRDKHLNVKVSFYIEPNGNTARIYASTVVHVKNTLGKIYMLFVTPMHKLIVPSTLKALPKA</sequence>
<accession>A0A1E7Z7U0</accession>
<dbReference type="Pfam" id="PF11066">
    <property type="entry name" value="DUF2867"/>
    <property type="match status" value="1"/>
</dbReference>